<feature type="signal peptide" evidence="4">
    <location>
        <begin position="1"/>
        <end position="23"/>
    </location>
</feature>
<dbReference type="GO" id="GO:0005576">
    <property type="term" value="C:extracellular region"/>
    <property type="evidence" value="ECO:0007669"/>
    <property type="project" value="UniProtKB-SubCell"/>
</dbReference>
<dbReference type="Gene3D" id="2.60.120.40">
    <property type="match status" value="1"/>
</dbReference>
<evidence type="ECO:0000313" key="7">
    <source>
        <dbReference type="RefSeq" id="XP_012680903.2"/>
    </source>
</evidence>
<dbReference type="PANTHER" id="PTHR22923">
    <property type="entry name" value="CEREBELLIN-RELATED"/>
    <property type="match status" value="1"/>
</dbReference>
<dbReference type="InterPro" id="IPR050822">
    <property type="entry name" value="Cerebellin_Synaptic_Org"/>
</dbReference>
<dbReference type="AlphaFoldDB" id="A0A6P3VTJ6"/>
<evidence type="ECO:0000313" key="6">
    <source>
        <dbReference type="Proteomes" id="UP000515152"/>
    </source>
</evidence>
<sequence length="202" mass="22748">MRFKMERTAVILVLMSLTCMCSGQRPEFFSVDIYSELKALRSLVGEISARLNATQRELEQERADKRVAFTASMLSTVNRNHGPFDRETNLIFEKVLTNVGNAYNANTGVFTAPVKGLYFFRYSGRAFSGKDMGLSIFKGSSRIVSSYDHQSGDTNDSISNGVALELDVGDVVYMRLWINSWIFVDSRYNYCTFSGFLVFPIG</sequence>
<dbReference type="SMART" id="SM00110">
    <property type="entry name" value="C1Q"/>
    <property type="match status" value="1"/>
</dbReference>
<keyword evidence="6" id="KW-1185">Reference proteome</keyword>
<dbReference type="CTD" id="100149559"/>
<dbReference type="KEGG" id="char:105898412"/>
<evidence type="ECO:0000256" key="4">
    <source>
        <dbReference type="SAM" id="SignalP"/>
    </source>
</evidence>
<dbReference type="PRINTS" id="PR00007">
    <property type="entry name" value="COMPLEMNTC1Q"/>
</dbReference>
<keyword evidence="3 4" id="KW-0732">Signal</keyword>
<feature type="chain" id="PRO_5027990759" evidence="4">
    <location>
        <begin position="24"/>
        <end position="202"/>
    </location>
</feature>
<dbReference type="Pfam" id="PF00386">
    <property type="entry name" value="C1q"/>
    <property type="match status" value="1"/>
</dbReference>
<dbReference type="InterPro" id="IPR008983">
    <property type="entry name" value="Tumour_necrosis_fac-like_dom"/>
</dbReference>
<feature type="domain" description="C1q" evidence="5">
    <location>
        <begin position="62"/>
        <end position="202"/>
    </location>
</feature>
<comment type="subcellular location">
    <subcellularLocation>
        <location evidence="1">Secreted</location>
    </subcellularLocation>
</comment>
<keyword evidence="2" id="KW-0964">Secreted</keyword>
<organism evidence="6 7">
    <name type="scientific">Clupea harengus</name>
    <name type="common">Atlantic herring</name>
    <dbReference type="NCBI Taxonomy" id="7950"/>
    <lineage>
        <taxon>Eukaryota</taxon>
        <taxon>Metazoa</taxon>
        <taxon>Chordata</taxon>
        <taxon>Craniata</taxon>
        <taxon>Vertebrata</taxon>
        <taxon>Euteleostomi</taxon>
        <taxon>Actinopterygii</taxon>
        <taxon>Neopterygii</taxon>
        <taxon>Teleostei</taxon>
        <taxon>Clupei</taxon>
        <taxon>Clupeiformes</taxon>
        <taxon>Clupeoidei</taxon>
        <taxon>Clupeidae</taxon>
        <taxon>Clupea</taxon>
    </lineage>
</organism>
<name>A0A6P3VTJ6_CLUHA</name>
<dbReference type="InterPro" id="IPR001073">
    <property type="entry name" value="C1q_dom"/>
</dbReference>
<evidence type="ECO:0000259" key="5">
    <source>
        <dbReference type="PROSITE" id="PS50871"/>
    </source>
</evidence>
<reference evidence="7" key="1">
    <citation type="submission" date="2025-08" db="UniProtKB">
        <authorList>
            <consortium name="RefSeq"/>
        </authorList>
    </citation>
    <scope>IDENTIFICATION</scope>
</reference>
<accession>A0A6P3VTJ6</accession>
<dbReference type="Proteomes" id="UP000515152">
    <property type="component" value="Chromosome 18"/>
</dbReference>
<evidence type="ECO:0000256" key="1">
    <source>
        <dbReference type="ARBA" id="ARBA00004613"/>
    </source>
</evidence>
<dbReference type="RefSeq" id="XP_012680903.2">
    <property type="nucleotide sequence ID" value="XM_012825449.3"/>
</dbReference>
<dbReference type="SUPFAM" id="SSF49842">
    <property type="entry name" value="TNF-like"/>
    <property type="match status" value="1"/>
</dbReference>
<evidence type="ECO:0000256" key="3">
    <source>
        <dbReference type="ARBA" id="ARBA00022729"/>
    </source>
</evidence>
<gene>
    <name evidence="7" type="primary">cbln11</name>
</gene>
<dbReference type="PANTHER" id="PTHR22923:SF64">
    <property type="entry name" value="C1Q-RELATED FACTOR"/>
    <property type="match status" value="1"/>
</dbReference>
<proteinExistence type="predicted"/>
<protein>
    <submittedName>
        <fullName evidence="7">Cerebellin 11</fullName>
    </submittedName>
</protein>
<dbReference type="OrthoDB" id="10070467at2759"/>
<evidence type="ECO:0000256" key="2">
    <source>
        <dbReference type="ARBA" id="ARBA00022525"/>
    </source>
</evidence>
<dbReference type="GeneID" id="105898412"/>
<dbReference type="PROSITE" id="PS50871">
    <property type="entry name" value="C1Q"/>
    <property type="match status" value="1"/>
</dbReference>